<evidence type="ECO:0000256" key="1">
    <source>
        <dbReference type="SAM" id="Phobius"/>
    </source>
</evidence>
<organism evidence="2 3">
    <name type="scientific">Neolewinella xylanilytica</name>
    <dbReference type="NCBI Taxonomy" id="1514080"/>
    <lineage>
        <taxon>Bacteria</taxon>
        <taxon>Pseudomonadati</taxon>
        <taxon>Bacteroidota</taxon>
        <taxon>Saprospiria</taxon>
        <taxon>Saprospirales</taxon>
        <taxon>Lewinellaceae</taxon>
        <taxon>Neolewinella</taxon>
    </lineage>
</organism>
<protein>
    <submittedName>
        <fullName evidence="2">Uncharacterized protein</fullName>
    </submittedName>
</protein>
<keyword evidence="1" id="KW-0812">Transmembrane</keyword>
<dbReference type="AlphaFoldDB" id="A0A2S6I3Y9"/>
<keyword evidence="1" id="KW-1133">Transmembrane helix</keyword>
<dbReference type="EMBL" id="PTJC01000006">
    <property type="protein sequence ID" value="PPK85908.1"/>
    <property type="molecule type" value="Genomic_DNA"/>
</dbReference>
<keyword evidence="1" id="KW-0472">Membrane</keyword>
<keyword evidence="3" id="KW-1185">Reference proteome</keyword>
<proteinExistence type="predicted"/>
<feature type="transmembrane region" description="Helical" evidence="1">
    <location>
        <begin position="25"/>
        <end position="44"/>
    </location>
</feature>
<evidence type="ECO:0000313" key="2">
    <source>
        <dbReference type="EMBL" id="PPK85908.1"/>
    </source>
</evidence>
<accession>A0A2S6I3Y9</accession>
<comment type="caution">
    <text evidence="2">The sequence shown here is derived from an EMBL/GenBank/DDBJ whole genome shotgun (WGS) entry which is preliminary data.</text>
</comment>
<reference evidence="2 3" key="1">
    <citation type="submission" date="2018-02" db="EMBL/GenBank/DDBJ databases">
        <title>Genomic Encyclopedia of Archaeal and Bacterial Type Strains, Phase II (KMG-II): from individual species to whole genera.</title>
        <authorList>
            <person name="Goeker M."/>
        </authorList>
    </citation>
    <scope>NUCLEOTIDE SEQUENCE [LARGE SCALE GENOMIC DNA]</scope>
    <source>
        <strain evidence="2 3">DSM 29526</strain>
    </source>
</reference>
<name>A0A2S6I3Y9_9BACT</name>
<dbReference type="RefSeq" id="WP_170067711.1">
    <property type="nucleotide sequence ID" value="NZ_PTJC01000006.1"/>
</dbReference>
<gene>
    <name evidence="2" type="ORF">CLV84_2820</name>
</gene>
<evidence type="ECO:0000313" key="3">
    <source>
        <dbReference type="Proteomes" id="UP000237662"/>
    </source>
</evidence>
<dbReference type="Proteomes" id="UP000237662">
    <property type="component" value="Unassembled WGS sequence"/>
</dbReference>
<sequence>MNEEDLIEDDAVDTEDPPILGDWKTIYAIVLVLHLILLIAFYLFSRAYTV</sequence>